<dbReference type="PANTHER" id="PTHR47718:SF12">
    <property type="entry name" value="PROTEIN FAR1-RELATED SEQUENCE"/>
    <property type="match status" value="1"/>
</dbReference>
<organism evidence="3 4">
    <name type="scientific">Centaurea solstitialis</name>
    <name type="common">yellow star-thistle</name>
    <dbReference type="NCBI Taxonomy" id="347529"/>
    <lineage>
        <taxon>Eukaryota</taxon>
        <taxon>Viridiplantae</taxon>
        <taxon>Streptophyta</taxon>
        <taxon>Embryophyta</taxon>
        <taxon>Tracheophyta</taxon>
        <taxon>Spermatophyta</taxon>
        <taxon>Magnoliopsida</taxon>
        <taxon>eudicotyledons</taxon>
        <taxon>Gunneridae</taxon>
        <taxon>Pentapetalae</taxon>
        <taxon>asterids</taxon>
        <taxon>campanulids</taxon>
        <taxon>Asterales</taxon>
        <taxon>Asteraceae</taxon>
        <taxon>Carduoideae</taxon>
        <taxon>Cardueae</taxon>
        <taxon>Centaureinae</taxon>
        <taxon>Centaurea</taxon>
    </lineage>
</organism>
<evidence type="ECO:0008006" key="5">
    <source>
        <dbReference type="Google" id="ProtNLM"/>
    </source>
</evidence>
<evidence type="ECO:0000313" key="3">
    <source>
        <dbReference type="EMBL" id="KAJ9549794.1"/>
    </source>
</evidence>
<evidence type="ECO:0000259" key="2">
    <source>
        <dbReference type="Pfam" id="PF10551"/>
    </source>
</evidence>
<dbReference type="EMBL" id="JARYMX010000005">
    <property type="protein sequence ID" value="KAJ9549794.1"/>
    <property type="molecule type" value="Genomic_DNA"/>
</dbReference>
<feature type="domain" description="MULE transposase" evidence="2">
    <location>
        <begin position="338"/>
        <end position="380"/>
    </location>
</feature>
<gene>
    <name evidence="3" type="ORF">OSB04_022337</name>
</gene>
<dbReference type="Pfam" id="PF03101">
    <property type="entry name" value="FAR1"/>
    <property type="match status" value="1"/>
</dbReference>
<feature type="domain" description="FAR1" evidence="1">
    <location>
        <begin position="125"/>
        <end position="218"/>
    </location>
</feature>
<proteinExistence type="predicted"/>
<evidence type="ECO:0000259" key="1">
    <source>
        <dbReference type="Pfam" id="PF03101"/>
    </source>
</evidence>
<dbReference type="PANTHER" id="PTHR47718">
    <property type="entry name" value="OS01G0519700 PROTEIN"/>
    <property type="match status" value="1"/>
</dbReference>
<comment type="caution">
    <text evidence="3">The sequence shown here is derived from an EMBL/GenBank/DDBJ whole genome shotgun (WGS) entry which is preliminary data.</text>
</comment>
<dbReference type="Pfam" id="PF10551">
    <property type="entry name" value="MULE"/>
    <property type="match status" value="1"/>
</dbReference>
<dbReference type="InterPro" id="IPR004330">
    <property type="entry name" value="FAR1_DNA_bnd_dom"/>
</dbReference>
<reference evidence="3" key="1">
    <citation type="submission" date="2023-03" db="EMBL/GenBank/DDBJ databases">
        <title>Chromosome-scale reference genome and RAD-based genetic map of yellow starthistle (Centaurea solstitialis) reveal putative structural variation and QTLs associated with invader traits.</title>
        <authorList>
            <person name="Reatini B."/>
            <person name="Cang F.A."/>
            <person name="Jiang Q."/>
            <person name="Mckibben M.T.W."/>
            <person name="Barker M.S."/>
            <person name="Rieseberg L.H."/>
            <person name="Dlugosch K.M."/>
        </authorList>
    </citation>
    <scope>NUCLEOTIDE SEQUENCE</scope>
    <source>
        <strain evidence="3">CAN-66</strain>
        <tissue evidence="3">Leaf</tissue>
    </source>
</reference>
<name>A0AA38SVY8_9ASTR</name>
<dbReference type="InterPro" id="IPR018289">
    <property type="entry name" value="MULE_transposase_dom"/>
</dbReference>
<dbReference type="AlphaFoldDB" id="A0AA38SVY8"/>
<evidence type="ECO:0000313" key="4">
    <source>
        <dbReference type="Proteomes" id="UP001172457"/>
    </source>
</evidence>
<protein>
    <recommendedName>
        <fullName evidence="5">Protein FAR1-RELATED SEQUENCE</fullName>
    </recommendedName>
</protein>
<dbReference type="Proteomes" id="UP001172457">
    <property type="component" value="Chromosome 5"/>
</dbReference>
<sequence>MEDEQHSLHDDVHFSVPESCLVEEDEDVDVGGADLVSVKDSTMETLMDGNVTVCVAPSVVALDGVSTFGIEDTEIAVGGSNDDELCSEVVELDDGMKGWIPIVLESYKPKLNEHFDSYVAAETKYRLYAFKAGFDVRLNAKKMNSDKCIQTRWFVCSKEGNPRKKEFDSLDVGTDVRRGRNSNVKRSGCRACMKIHLTKDKNGYEVYEFFEMHNHVLFNENDRRFSKTNRKMQYTDFRNVLRSSTHKVGPTRAYRLQTALKGGFDKMRCTAVDYQNFKRDVGLYVGKKDAKMLINKMCNRKEIKSDYFFEYKCDDKVLHAIFWADEVAQINYMEFGDVISFDATYRSNEHAMAFVPFLAIDNHKRSVVVGSSLIAGENIENVLTIHLLTH</sequence>
<accession>A0AA38SVY8</accession>
<keyword evidence="4" id="KW-1185">Reference proteome</keyword>